<dbReference type="InterPro" id="IPR051010">
    <property type="entry name" value="BCAA_transport"/>
</dbReference>
<keyword evidence="6" id="KW-0732">Signal</keyword>
<dbReference type="PROSITE" id="PS51257">
    <property type="entry name" value="PROKAR_LIPOPROTEIN"/>
    <property type="match status" value="1"/>
</dbReference>
<keyword evidence="2" id="KW-0812">Transmembrane</keyword>
<comment type="subcellular location">
    <subcellularLocation>
        <location evidence="1">Membrane</location>
    </subcellularLocation>
</comment>
<organism evidence="8 9">
    <name type="scientific">Pseudanabaena yagii GIHE-NHR1</name>
    <dbReference type="NCBI Taxonomy" id="2722753"/>
    <lineage>
        <taxon>Bacteria</taxon>
        <taxon>Bacillati</taxon>
        <taxon>Cyanobacteriota</taxon>
        <taxon>Cyanophyceae</taxon>
        <taxon>Pseudanabaenales</taxon>
        <taxon>Pseudanabaenaceae</taxon>
        <taxon>Pseudanabaena</taxon>
        <taxon>Pseudanabaena yagii</taxon>
    </lineage>
</organism>
<evidence type="ECO:0000256" key="1">
    <source>
        <dbReference type="ARBA" id="ARBA00004370"/>
    </source>
</evidence>
<comment type="caution">
    <text evidence="8">The sequence shown here is derived from an EMBL/GenBank/DDBJ whole genome shotgun (WGS) entry which is preliminary data.</text>
</comment>
<feature type="domain" description="Receptor ligand binding region" evidence="7">
    <location>
        <begin position="85"/>
        <end position="433"/>
    </location>
</feature>
<proteinExistence type="predicted"/>
<dbReference type="CDD" id="cd06346">
    <property type="entry name" value="PBP1_ABC_ligand_binding-like"/>
    <property type="match status" value="1"/>
</dbReference>
<dbReference type="Pfam" id="PF01094">
    <property type="entry name" value="ANF_receptor"/>
    <property type="match status" value="1"/>
</dbReference>
<sequence length="445" mass="46262">MTKRFFSTLCLALLATVTTIWIVACQPNTPPTSNSSSPTSSTKSTAPTTTGSGGGGVKDTLRLGAVLPATGDLSSIGAPMIKSIDFLVDTVNKCGGVLGKPIAYFKEDDRTDPPAGAEATTKLVKVDNVGGIVGAFASSVSTAALAIAVPNKVVMVSPGSTSPVFTERAKKGEFNGYWYRTAPPDTYQALALANLAYKKGARKVATLVINNDYGVGFEKSFVAAFEKLGGTIVNKNKPTRYDPKATTFESEAKGAFGSKPDAVAAILYPDSGGAVIKAAFEQGLTKDVKILLTDGVKTEDFPKLIGNTPEGKLILAGALGTVPGADGKSLDTFTKAFKEKTGQDLGAFVPHSYDAAALIAIAAEAAKDGTGEGIKSKIREVANAPGQEVSDVCEAIKLVKDGKDIDYQGASGNVDLDEYGDVKGSYDVWEVQPDGKIKVIDRVSP</sequence>
<evidence type="ECO:0000256" key="5">
    <source>
        <dbReference type="SAM" id="MobiDB-lite"/>
    </source>
</evidence>
<dbReference type="InterPro" id="IPR028082">
    <property type="entry name" value="Peripla_BP_I"/>
</dbReference>
<feature type="chain" id="PRO_5046875940" evidence="6">
    <location>
        <begin position="25"/>
        <end position="445"/>
    </location>
</feature>
<dbReference type="EMBL" id="JAAVJL010000001">
    <property type="protein sequence ID" value="NMF58499.1"/>
    <property type="molecule type" value="Genomic_DNA"/>
</dbReference>
<evidence type="ECO:0000256" key="4">
    <source>
        <dbReference type="ARBA" id="ARBA00023136"/>
    </source>
</evidence>
<name>A0ABX1LUM9_9CYAN</name>
<gene>
    <name evidence="8" type="ORF">HC246_10835</name>
</gene>
<evidence type="ECO:0000256" key="3">
    <source>
        <dbReference type="ARBA" id="ARBA00022989"/>
    </source>
</evidence>
<evidence type="ECO:0000313" key="9">
    <source>
        <dbReference type="Proteomes" id="UP000738376"/>
    </source>
</evidence>
<evidence type="ECO:0000259" key="7">
    <source>
        <dbReference type="Pfam" id="PF01094"/>
    </source>
</evidence>
<feature type="signal peptide" evidence="6">
    <location>
        <begin position="1"/>
        <end position="24"/>
    </location>
</feature>
<dbReference type="Proteomes" id="UP000738376">
    <property type="component" value="Unassembled WGS sequence"/>
</dbReference>
<keyword evidence="3" id="KW-1133">Transmembrane helix</keyword>
<evidence type="ECO:0000313" key="8">
    <source>
        <dbReference type="EMBL" id="NMF58499.1"/>
    </source>
</evidence>
<dbReference type="PANTHER" id="PTHR30483:SF6">
    <property type="entry name" value="PERIPLASMIC BINDING PROTEIN OF ABC TRANSPORTER FOR NATURAL AMINO ACIDS"/>
    <property type="match status" value="1"/>
</dbReference>
<reference evidence="8 9" key="1">
    <citation type="submission" date="2020-03" db="EMBL/GenBank/DDBJ databases">
        <title>Draft Genome Sequence of 2-Methylisoborneol Producing Pseudanabaena yagii Strain GIHE-NHR1 Isolated from North Han River in South Korea.</title>
        <authorList>
            <person name="Jeong J."/>
        </authorList>
    </citation>
    <scope>NUCLEOTIDE SEQUENCE [LARGE SCALE GENOMIC DNA]</scope>
    <source>
        <strain evidence="8 9">GIHE-NHR1</strain>
    </source>
</reference>
<dbReference type="RefSeq" id="WP_169363397.1">
    <property type="nucleotide sequence ID" value="NZ_JAAVJL010000001.1"/>
</dbReference>
<keyword evidence="4" id="KW-0472">Membrane</keyword>
<dbReference type="SUPFAM" id="SSF53822">
    <property type="entry name" value="Periplasmic binding protein-like I"/>
    <property type="match status" value="1"/>
</dbReference>
<dbReference type="InterPro" id="IPR001828">
    <property type="entry name" value="ANF_lig-bd_rcpt"/>
</dbReference>
<dbReference type="Gene3D" id="3.40.50.2300">
    <property type="match status" value="2"/>
</dbReference>
<keyword evidence="9" id="KW-1185">Reference proteome</keyword>
<evidence type="ECO:0000256" key="2">
    <source>
        <dbReference type="ARBA" id="ARBA00022692"/>
    </source>
</evidence>
<feature type="region of interest" description="Disordered" evidence="5">
    <location>
        <begin position="29"/>
        <end position="57"/>
    </location>
</feature>
<protein>
    <submittedName>
        <fullName evidence="8">ABC transporter substrate-binding protein</fullName>
    </submittedName>
</protein>
<evidence type="ECO:0000256" key="6">
    <source>
        <dbReference type="SAM" id="SignalP"/>
    </source>
</evidence>
<feature type="compositionally biased region" description="Low complexity" evidence="5">
    <location>
        <begin position="31"/>
        <end position="50"/>
    </location>
</feature>
<accession>A0ABX1LUM9</accession>
<dbReference type="PANTHER" id="PTHR30483">
    <property type="entry name" value="LEUCINE-SPECIFIC-BINDING PROTEIN"/>
    <property type="match status" value="1"/>
</dbReference>